<evidence type="ECO:0000313" key="1">
    <source>
        <dbReference type="EMBL" id="KAI3690435.1"/>
    </source>
</evidence>
<reference evidence="1 2" key="2">
    <citation type="journal article" date="2022" name="Mol. Ecol. Resour.">
        <title>The genomes of chicory, endive, great burdock and yacon provide insights into Asteraceae paleo-polyploidization history and plant inulin production.</title>
        <authorList>
            <person name="Fan W."/>
            <person name="Wang S."/>
            <person name="Wang H."/>
            <person name="Wang A."/>
            <person name="Jiang F."/>
            <person name="Liu H."/>
            <person name="Zhao H."/>
            <person name="Xu D."/>
            <person name="Zhang Y."/>
        </authorList>
    </citation>
    <scope>NUCLEOTIDE SEQUENCE [LARGE SCALE GENOMIC DNA]</scope>
    <source>
        <strain evidence="2">cv. Punajuju</strain>
        <tissue evidence="1">Leaves</tissue>
    </source>
</reference>
<sequence>MVYFHASISSSSPLSPSKSKVISFANITLILIPVYHLPRLFHRNASQSRPPSSTFFQESVPNLRRVEVLRNCLNEETASDMTGSLIIYALVDLSTISVKLVN</sequence>
<dbReference type="EMBL" id="CM042017">
    <property type="protein sequence ID" value="KAI3690435.1"/>
    <property type="molecule type" value="Genomic_DNA"/>
</dbReference>
<organism evidence="1 2">
    <name type="scientific">Cichorium intybus</name>
    <name type="common">Chicory</name>
    <dbReference type="NCBI Taxonomy" id="13427"/>
    <lineage>
        <taxon>Eukaryota</taxon>
        <taxon>Viridiplantae</taxon>
        <taxon>Streptophyta</taxon>
        <taxon>Embryophyta</taxon>
        <taxon>Tracheophyta</taxon>
        <taxon>Spermatophyta</taxon>
        <taxon>Magnoliopsida</taxon>
        <taxon>eudicotyledons</taxon>
        <taxon>Gunneridae</taxon>
        <taxon>Pentapetalae</taxon>
        <taxon>asterids</taxon>
        <taxon>campanulids</taxon>
        <taxon>Asterales</taxon>
        <taxon>Asteraceae</taxon>
        <taxon>Cichorioideae</taxon>
        <taxon>Cichorieae</taxon>
        <taxon>Cichoriinae</taxon>
        <taxon>Cichorium</taxon>
    </lineage>
</organism>
<evidence type="ECO:0000313" key="2">
    <source>
        <dbReference type="Proteomes" id="UP001055811"/>
    </source>
</evidence>
<name>A0ACB8YZF7_CICIN</name>
<protein>
    <submittedName>
        <fullName evidence="1">Uncharacterized protein</fullName>
    </submittedName>
</protein>
<gene>
    <name evidence="1" type="ORF">L2E82_48460</name>
</gene>
<reference evidence="2" key="1">
    <citation type="journal article" date="2022" name="Mol. Ecol. Resour.">
        <title>The genomes of chicory, endive, great burdock and yacon provide insights into Asteraceae palaeo-polyploidization history and plant inulin production.</title>
        <authorList>
            <person name="Fan W."/>
            <person name="Wang S."/>
            <person name="Wang H."/>
            <person name="Wang A."/>
            <person name="Jiang F."/>
            <person name="Liu H."/>
            <person name="Zhao H."/>
            <person name="Xu D."/>
            <person name="Zhang Y."/>
        </authorList>
    </citation>
    <scope>NUCLEOTIDE SEQUENCE [LARGE SCALE GENOMIC DNA]</scope>
    <source>
        <strain evidence="2">cv. Punajuju</strain>
    </source>
</reference>
<comment type="caution">
    <text evidence="1">The sequence shown here is derived from an EMBL/GenBank/DDBJ whole genome shotgun (WGS) entry which is preliminary data.</text>
</comment>
<keyword evidence="2" id="KW-1185">Reference proteome</keyword>
<proteinExistence type="predicted"/>
<accession>A0ACB8YZF7</accession>
<dbReference type="Proteomes" id="UP001055811">
    <property type="component" value="Linkage Group LG09"/>
</dbReference>